<dbReference type="AlphaFoldDB" id="A0A318KEE5"/>
<evidence type="ECO:0000256" key="1">
    <source>
        <dbReference type="SAM" id="Coils"/>
    </source>
</evidence>
<evidence type="ECO:0000313" key="2">
    <source>
        <dbReference type="EMBL" id="PXX75144.1"/>
    </source>
</evidence>
<sequence length="696" mass="77860">MPKPEGNKTDLSKSTISEAEEGSTIDKIYNKIDDLFGTTSSSQMFTMMMPGTELNPENFRYDTRFEKPIKVAANESRIANKLFSPAKVVGADNGRMLANQYVSALDVLTPKINNNLINAKNKLRELLRSEVNYINDEGVTLTLNLQQLFYMLYEEYVDEKKKWADAQNAQRQHLKEVYPLDDAESRLKREEEFLNWYQTVAEGYLLKIEACHGKVLGIFSDKDMRIIEGVLDSGSGAELQEARDRVRNARKYDPNGGYVYPVVMEPSDWFEDLDSKFSFVDLLKSSEFYQGEVKRLRNKRDSLLQQIITFEVMDQSSQIGKCVSACKSAKEALAKQEKELDDRYGAGFCSTLNFINGIIDSASKKTAQERAKGVTANFEEANFVKEMSMLEQAQNAYSQSIESVAIASKELIAAKSQDYTLAIKTLYQELDAVKEALKEKEQEYSNACKKEADNALAGKLLPDALENRFSDIIISSSSEDMKKSTATSSDATQKTTGFSCLFGGYSQTNSDAHAKSQTDFSNTKFDLKIAFRAAKVNFVRDWFDPGVFVLTQEMFNTTSLKISKGTFDNRDNCIFPCFPTAMVIAKDVSITLEFSDEQSKEVQESFEHSVAKSGGFLCFKCGKAVPTSNSKTDISGKSKGFTVSIKMPGAQILGYFMEAVPADASGQLNDDKLNAYTSITEFANTYRSLLNEPMHS</sequence>
<keyword evidence="1" id="KW-0175">Coiled coil</keyword>
<dbReference type="OrthoDB" id="1492747at2"/>
<comment type="caution">
    <text evidence="2">The sequence shown here is derived from an EMBL/GenBank/DDBJ whole genome shotgun (WGS) entry which is preliminary data.</text>
</comment>
<name>A0A318KEE5_9FIRM</name>
<dbReference type="STRING" id="1034346.GCA_000313565_02179"/>
<organism evidence="2 3">
    <name type="scientific">Dielma fastidiosa</name>
    <dbReference type="NCBI Taxonomy" id="1034346"/>
    <lineage>
        <taxon>Bacteria</taxon>
        <taxon>Bacillati</taxon>
        <taxon>Bacillota</taxon>
        <taxon>Erysipelotrichia</taxon>
        <taxon>Erysipelotrichales</taxon>
        <taxon>Erysipelotrichaceae</taxon>
        <taxon>Dielma</taxon>
    </lineage>
</organism>
<feature type="coiled-coil region" evidence="1">
    <location>
        <begin position="423"/>
        <end position="454"/>
    </location>
</feature>
<proteinExistence type="predicted"/>
<reference evidence="2 3" key="1">
    <citation type="submission" date="2018-05" db="EMBL/GenBank/DDBJ databases">
        <title>Genomic Encyclopedia of Type Strains, Phase IV (KMG-IV): sequencing the most valuable type-strain genomes for metagenomic binning, comparative biology and taxonomic classification.</title>
        <authorList>
            <person name="Goeker M."/>
        </authorList>
    </citation>
    <scope>NUCLEOTIDE SEQUENCE [LARGE SCALE GENOMIC DNA]</scope>
    <source>
        <strain evidence="2 3">JC118</strain>
    </source>
</reference>
<dbReference type="RefSeq" id="WP_022938482.1">
    <property type="nucleotide sequence ID" value="NZ_CABKRQ010000005.1"/>
</dbReference>
<dbReference type="EMBL" id="QJKH01000020">
    <property type="protein sequence ID" value="PXX75144.1"/>
    <property type="molecule type" value="Genomic_DNA"/>
</dbReference>
<dbReference type="Proteomes" id="UP000247612">
    <property type="component" value="Unassembled WGS sequence"/>
</dbReference>
<keyword evidence="3" id="KW-1185">Reference proteome</keyword>
<gene>
    <name evidence="2" type="ORF">DES51_12047</name>
</gene>
<accession>A0A318KEE5</accession>
<evidence type="ECO:0000313" key="3">
    <source>
        <dbReference type="Proteomes" id="UP000247612"/>
    </source>
</evidence>
<protein>
    <submittedName>
        <fullName evidence="2">Uncharacterized protein</fullName>
    </submittedName>
</protein>